<keyword evidence="3 6" id="KW-0067">ATP-binding</keyword>
<organism evidence="8 9">
    <name type="scientific">Microcoleus asticus IPMA8</name>
    <dbReference type="NCBI Taxonomy" id="2563858"/>
    <lineage>
        <taxon>Bacteria</taxon>
        <taxon>Bacillati</taxon>
        <taxon>Cyanobacteriota</taxon>
        <taxon>Cyanophyceae</taxon>
        <taxon>Oscillatoriophycideae</taxon>
        <taxon>Oscillatoriales</taxon>
        <taxon>Microcoleaceae</taxon>
        <taxon>Microcoleus</taxon>
        <taxon>Microcoleus asticus</taxon>
    </lineage>
</organism>
<dbReference type="PROSITE" id="PS00329">
    <property type="entry name" value="HSP70_2"/>
    <property type="match status" value="1"/>
</dbReference>
<keyword evidence="4" id="KW-0346">Stress response</keyword>
<dbReference type="Pfam" id="PF00012">
    <property type="entry name" value="HSP70"/>
    <property type="match status" value="2"/>
</dbReference>
<dbReference type="InterPro" id="IPR018181">
    <property type="entry name" value="Heat_shock_70_CS"/>
</dbReference>
<dbReference type="InterPro" id="IPR043129">
    <property type="entry name" value="ATPase_NBD"/>
</dbReference>
<dbReference type="Gene3D" id="3.90.640.10">
    <property type="entry name" value="Actin, Chain A, domain 4"/>
    <property type="match status" value="1"/>
</dbReference>
<evidence type="ECO:0000256" key="4">
    <source>
        <dbReference type="ARBA" id="ARBA00023016"/>
    </source>
</evidence>
<dbReference type="PANTHER" id="PTHR19375">
    <property type="entry name" value="HEAT SHOCK PROTEIN 70KDA"/>
    <property type="match status" value="1"/>
</dbReference>
<dbReference type="RefSeq" id="WP_172187867.1">
    <property type="nucleotide sequence ID" value="NZ_CAWPPK010000255.1"/>
</dbReference>
<comment type="caution">
    <text evidence="8">The sequence shown here is derived from an EMBL/GenBank/DDBJ whole genome shotgun (WGS) entry which is preliminary data.</text>
</comment>
<protein>
    <submittedName>
        <fullName evidence="8">Chaperone protein DnaK</fullName>
    </submittedName>
</protein>
<evidence type="ECO:0000256" key="1">
    <source>
        <dbReference type="ARBA" id="ARBA00007381"/>
    </source>
</evidence>
<evidence type="ECO:0000313" key="8">
    <source>
        <dbReference type="EMBL" id="NQE34901.1"/>
    </source>
</evidence>
<evidence type="ECO:0000256" key="6">
    <source>
        <dbReference type="RuleBase" id="RU003322"/>
    </source>
</evidence>
<dbReference type="EMBL" id="SRRZ01000042">
    <property type="protein sequence ID" value="NQE34901.1"/>
    <property type="molecule type" value="Genomic_DNA"/>
</dbReference>
<name>A0ABX2CWW8_9CYAN</name>
<gene>
    <name evidence="8" type="primary">dnaK_1</name>
    <name evidence="8" type="ORF">E5S67_02630</name>
</gene>
<dbReference type="InterPro" id="IPR013126">
    <property type="entry name" value="Hsp_70_fam"/>
</dbReference>
<keyword evidence="2 6" id="KW-0547">Nucleotide-binding</keyword>
<dbReference type="SUPFAM" id="SSF53067">
    <property type="entry name" value="Actin-like ATPase domain"/>
    <property type="match status" value="2"/>
</dbReference>
<evidence type="ECO:0000256" key="5">
    <source>
        <dbReference type="ARBA" id="ARBA00023186"/>
    </source>
</evidence>
<accession>A0ABX2CWW8</accession>
<dbReference type="Proteomes" id="UP000702425">
    <property type="component" value="Unassembled WGS sequence"/>
</dbReference>
<evidence type="ECO:0000256" key="2">
    <source>
        <dbReference type="ARBA" id="ARBA00022741"/>
    </source>
</evidence>
<evidence type="ECO:0000313" key="9">
    <source>
        <dbReference type="Proteomes" id="UP000702425"/>
    </source>
</evidence>
<keyword evidence="9" id="KW-1185">Reference proteome</keyword>
<evidence type="ECO:0000256" key="3">
    <source>
        <dbReference type="ARBA" id="ARBA00022840"/>
    </source>
</evidence>
<reference evidence="8 9" key="1">
    <citation type="journal article" date="2020" name="Sci. Rep.">
        <title>A novel cyanobacterial geosmin producer, revising GeoA distribution and dispersion patterns in Bacteria.</title>
        <authorList>
            <person name="Churro C."/>
            <person name="Semedo-Aguiar A.P."/>
            <person name="Silva A.D."/>
            <person name="Pereira-Leal J.B."/>
            <person name="Leite R.B."/>
        </authorList>
    </citation>
    <scope>NUCLEOTIDE SEQUENCE [LARGE SCALE GENOMIC DNA]</scope>
    <source>
        <strain evidence="8 9">IPMA8</strain>
    </source>
</reference>
<proteinExistence type="inferred from homology"/>
<feature type="region of interest" description="Disordered" evidence="7">
    <location>
        <begin position="210"/>
        <end position="229"/>
    </location>
</feature>
<dbReference type="PRINTS" id="PR00301">
    <property type="entry name" value="HEATSHOCK70"/>
</dbReference>
<keyword evidence="5" id="KW-0143">Chaperone</keyword>
<sequence>MTTVAIDFGTSNTVVCILNPDTQTPETLRLGEMSRIFKTKNLSGDVREISVVPTLVFVENAGELVLGEKVRSQRLGQSQPERFFKAFKRNLAADFQPPPRNIDDDTYTAESVAEQFIKSIWKQLYLQNIQAEKVIFTVPVGAFERYLDWFRDLGESLGVAEVQVIDESTAAALGYAVKRPGSLVLVVDFGGGTLDLSLVRTALNPPLPPLSKGGRNLAPPLSKGERNLAPPLDKGGLGGVGAEVLAKSDAYVGGEDIDIWIVEDYLRQIGSSRAGVGPVGWQNLLEIAEKLKIQLSQVNEAKESWFDDENFMSYDLQLNRDKLEEILESRQLLEQLRESLDEVLSIAQGKGIDKADIEQVLLVGGTSLIPAVSNLVVSYFGRQKVQRDKPFEAVAHGALALTQLASVDDYLRHSYAIRLWEPYAKAYAYSPIFSKEMKYPCQSSEELTLQVAIEGQREIRLDIGEVAEVSQAEVIFNEKGQMTSSLLNKKTDFRSLESHHQQVCVAHLNPPGVLGIDRVSVSFEVDERRVLLATVRDLVTGKVLVEKGAIAKLQ</sequence>
<comment type="similarity">
    <text evidence="1 6">Belongs to the heat shock protein 70 family.</text>
</comment>
<dbReference type="Gene3D" id="3.30.420.40">
    <property type="match status" value="2"/>
</dbReference>
<evidence type="ECO:0000256" key="7">
    <source>
        <dbReference type="SAM" id="MobiDB-lite"/>
    </source>
</evidence>